<dbReference type="eggNOG" id="ENOG502S9MM">
    <property type="taxonomic scope" value="Eukaryota"/>
</dbReference>
<dbReference type="PANTHER" id="PTHR34009">
    <property type="entry name" value="PROTEIN STAR"/>
    <property type="match status" value="1"/>
</dbReference>
<evidence type="ECO:0000313" key="4">
    <source>
        <dbReference type="Proteomes" id="UP000001449"/>
    </source>
</evidence>
<dbReference type="PANTHER" id="PTHR34009:SF2">
    <property type="entry name" value="PROTEIN STAR"/>
    <property type="match status" value="1"/>
</dbReference>
<accession>B8C9Z2</accession>
<organism evidence="3 4">
    <name type="scientific">Thalassiosira pseudonana</name>
    <name type="common">Marine diatom</name>
    <name type="synonym">Cyclotella nana</name>
    <dbReference type="NCBI Taxonomy" id="35128"/>
    <lineage>
        <taxon>Eukaryota</taxon>
        <taxon>Sar</taxon>
        <taxon>Stramenopiles</taxon>
        <taxon>Ochrophyta</taxon>
        <taxon>Bacillariophyta</taxon>
        <taxon>Coscinodiscophyceae</taxon>
        <taxon>Thalassiosirophycidae</taxon>
        <taxon>Thalassiosirales</taxon>
        <taxon>Thalassiosiraceae</taxon>
        <taxon>Thalassiosira</taxon>
    </lineage>
</organism>
<dbReference type="GeneID" id="7443238"/>
<sequence length="354" mass="39962">MHKLGGRTSERIVSLLLIQIILPQQFITNFVVDPTNDSPPIPLLATRKEVTCDSDPCDGFFAYAPPNKNKTSAAEIFKKEVAVYGYGGDGVNNETSNIMIFIPNETSATSVEGCVEEWKEEREKWTDRGMSANQEDMTIFQAFFNKPEFFNNPSRTYLEIGAHDGVRESNSRFYDVCLGWSGLLVEPHPDNYAKNTKLRPNAHHLGVAPSCLGNSTGIVSFSQHTYTSAMVEGEVGSLLEIHCGPLSYYLDALDIRHIDFWSLDVEGSELALLKTVDFERVHIDVIIVEVENRLTDDPKMKQQVEDVRVLLREKGYVNIQSVFVYMSDVWLHQSACSNHGYEFTECEEHRIVLP</sequence>
<name>B8C9Z2_THAPS</name>
<dbReference type="EMBL" id="CM000647">
    <property type="protein sequence ID" value="EED89413.1"/>
    <property type="molecule type" value="Genomic_DNA"/>
</dbReference>
<dbReference type="InParanoid" id="B8C9Z2"/>
<keyword evidence="4" id="KW-1185">Reference proteome</keyword>
<keyword evidence="1" id="KW-0732">Signal</keyword>
<reference evidence="3 4" key="1">
    <citation type="journal article" date="2004" name="Science">
        <title>The genome of the diatom Thalassiosira pseudonana: ecology, evolution, and metabolism.</title>
        <authorList>
            <person name="Armbrust E.V."/>
            <person name="Berges J.A."/>
            <person name="Bowler C."/>
            <person name="Green B.R."/>
            <person name="Martinez D."/>
            <person name="Putnam N.H."/>
            <person name="Zhou S."/>
            <person name="Allen A.E."/>
            <person name="Apt K.E."/>
            <person name="Bechner M."/>
            <person name="Brzezinski M.A."/>
            <person name="Chaal B.K."/>
            <person name="Chiovitti A."/>
            <person name="Davis A.K."/>
            <person name="Demarest M.S."/>
            <person name="Detter J.C."/>
            <person name="Glavina T."/>
            <person name="Goodstein D."/>
            <person name="Hadi M.Z."/>
            <person name="Hellsten U."/>
            <person name="Hildebrand M."/>
            <person name="Jenkins B.D."/>
            <person name="Jurka J."/>
            <person name="Kapitonov V.V."/>
            <person name="Kroger N."/>
            <person name="Lau W.W."/>
            <person name="Lane T.W."/>
            <person name="Larimer F.W."/>
            <person name="Lippmeier J.C."/>
            <person name="Lucas S."/>
            <person name="Medina M."/>
            <person name="Montsant A."/>
            <person name="Obornik M."/>
            <person name="Parker M.S."/>
            <person name="Palenik B."/>
            <person name="Pazour G.J."/>
            <person name="Richardson P.M."/>
            <person name="Rynearson T.A."/>
            <person name="Saito M.A."/>
            <person name="Schwartz D.C."/>
            <person name="Thamatrakoln K."/>
            <person name="Valentin K."/>
            <person name="Vardi A."/>
            <person name="Wilkerson F.P."/>
            <person name="Rokhsar D.S."/>
        </authorList>
    </citation>
    <scope>NUCLEOTIDE SEQUENCE [LARGE SCALE GENOMIC DNA]</scope>
    <source>
        <strain evidence="3 4">CCMP1335</strain>
    </source>
</reference>
<evidence type="ECO:0000313" key="3">
    <source>
        <dbReference type="EMBL" id="EED89413.1"/>
    </source>
</evidence>
<proteinExistence type="predicted"/>
<dbReference type="AlphaFoldDB" id="B8C9Z2"/>
<evidence type="ECO:0000256" key="1">
    <source>
        <dbReference type="SAM" id="SignalP"/>
    </source>
</evidence>
<dbReference type="SUPFAM" id="SSF53335">
    <property type="entry name" value="S-adenosyl-L-methionine-dependent methyltransferases"/>
    <property type="match status" value="1"/>
</dbReference>
<evidence type="ECO:0000259" key="2">
    <source>
        <dbReference type="Pfam" id="PF05050"/>
    </source>
</evidence>
<dbReference type="KEGG" id="tps:THAPSDRAFT_8956"/>
<dbReference type="InterPro" id="IPR053202">
    <property type="entry name" value="EGF_Rcpt_Signaling_Reg"/>
</dbReference>
<dbReference type="InterPro" id="IPR029063">
    <property type="entry name" value="SAM-dependent_MTases_sf"/>
</dbReference>
<reference evidence="3 4" key="2">
    <citation type="journal article" date="2008" name="Nature">
        <title>The Phaeodactylum genome reveals the evolutionary history of diatom genomes.</title>
        <authorList>
            <person name="Bowler C."/>
            <person name="Allen A.E."/>
            <person name="Badger J.H."/>
            <person name="Grimwood J."/>
            <person name="Jabbari K."/>
            <person name="Kuo A."/>
            <person name="Maheswari U."/>
            <person name="Martens C."/>
            <person name="Maumus F."/>
            <person name="Otillar R.P."/>
            <person name="Rayko E."/>
            <person name="Salamov A."/>
            <person name="Vandepoele K."/>
            <person name="Beszteri B."/>
            <person name="Gruber A."/>
            <person name="Heijde M."/>
            <person name="Katinka M."/>
            <person name="Mock T."/>
            <person name="Valentin K."/>
            <person name="Verret F."/>
            <person name="Berges J.A."/>
            <person name="Brownlee C."/>
            <person name="Cadoret J.P."/>
            <person name="Chiovitti A."/>
            <person name="Choi C.J."/>
            <person name="Coesel S."/>
            <person name="De Martino A."/>
            <person name="Detter J.C."/>
            <person name="Durkin C."/>
            <person name="Falciatore A."/>
            <person name="Fournet J."/>
            <person name="Haruta M."/>
            <person name="Huysman M.J."/>
            <person name="Jenkins B.D."/>
            <person name="Jiroutova K."/>
            <person name="Jorgensen R.E."/>
            <person name="Joubert Y."/>
            <person name="Kaplan A."/>
            <person name="Kroger N."/>
            <person name="Kroth P.G."/>
            <person name="La Roche J."/>
            <person name="Lindquist E."/>
            <person name="Lommer M."/>
            <person name="Martin-Jezequel V."/>
            <person name="Lopez P.J."/>
            <person name="Lucas S."/>
            <person name="Mangogna M."/>
            <person name="McGinnis K."/>
            <person name="Medlin L.K."/>
            <person name="Montsant A."/>
            <person name="Oudot-Le Secq M.P."/>
            <person name="Napoli C."/>
            <person name="Obornik M."/>
            <person name="Parker M.S."/>
            <person name="Petit J.L."/>
            <person name="Porcel B.M."/>
            <person name="Poulsen N."/>
            <person name="Robison M."/>
            <person name="Rychlewski L."/>
            <person name="Rynearson T.A."/>
            <person name="Schmutz J."/>
            <person name="Shapiro H."/>
            <person name="Siaut M."/>
            <person name="Stanley M."/>
            <person name="Sussman M.R."/>
            <person name="Taylor A.R."/>
            <person name="Vardi A."/>
            <person name="von Dassow P."/>
            <person name="Vyverman W."/>
            <person name="Willis A."/>
            <person name="Wyrwicz L.S."/>
            <person name="Rokhsar D.S."/>
            <person name="Weissenbach J."/>
            <person name="Armbrust E.V."/>
            <person name="Green B.R."/>
            <person name="Van de Peer Y."/>
            <person name="Grigoriev I.V."/>
        </authorList>
    </citation>
    <scope>NUCLEOTIDE SEQUENCE [LARGE SCALE GENOMIC DNA]</scope>
    <source>
        <strain evidence="3 4">CCMP1335</strain>
    </source>
</reference>
<dbReference type="OMA" id="FTECEEH"/>
<feature type="domain" description="Methyltransferase FkbM" evidence="2">
    <location>
        <begin position="159"/>
        <end position="316"/>
    </location>
</feature>
<dbReference type="HOGENOM" id="CLU_784112_0_0_1"/>
<feature type="chain" id="PRO_5002869651" description="Methyltransferase FkbM domain-containing protein" evidence="1">
    <location>
        <begin position="24"/>
        <end position="354"/>
    </location>
</feature>
<dbReference type="PaxDb" id="35128-Thaps8956"/>
<dbReference type="Gene3D" id="3.40.50.150">
    <property type="entry name" value="Vaccinia Virus protein VP39"/>
    <property type="match status" value="1"/>
</dbReference>
<dbReference type="GO" id="GO:0005794">
    <property type="term" value="C:Golgi apparatus"/>
    <property type="evidence" value="ECO:0000318"/>
    <property type="project" value="GO_Central"/>
</dbReference>
<dbReference type="GO" id="GO:0016197">
    <property type="term" value="P:endosomal transport"/>
    <property type="evidence" value="ECO:0000318"/>
    <property type="project" value="GO_Central"/>
</dbReference>
<dbReference type="GO" id="GO:0005789">
    <property type="term" value="C:endoplasmic reticulum membrane"/>
    <property type="evidence" value="ECO:0000318"/>
    <property type="project" value="GO_Central"/>
</dbReference>
<dbReference type="InterPro" id="IPR006342">
    <property type="entry name" value="FkbM_mtfrase"/>
</dbReference>
<feature type="signal peptide" evidence="1">
    <location>
        <begin position="1"/>
        <end position="23"/>
    </location>
</feature>
<dbReference type="RefSeq" id="XP_002292952.1">
    <property type="nucleotide sequence ID" value="XM_002292916.1"/>
</dbReference>
<protein>
    <recommendedName>
        <fullName evidence="2">Methyltransferase FkbM domain-containing protein</fullName>
    </recommendedName>
</protein>
<dbReference type="GO" id="GO:0005886">
    <property type="term" value="C:plasma membrane"/>
    <property type="evidence" value="ECO:0000318"/>
    <property type="project" value="GO_Central"/>
</dbReference>
<dbReference type="GO" id="GO:0006888">
    <property type="term" value="P:endoplasmic reticulum to Golgi vesicle-mediated transport"/>
    <property type="evidence" value="ECO:0000318"/>
    <property type="project" value="GO_Central"/>
</dbReference>
<dbReference type="GO" id="GO:0031902">
    <property type="term" value="C:late endosome membrane"/>
    <property type="evidence" value="ECO:0000318"/>
    <property type="project" value="GO_Central"/>
</dbReference>
<dbReference type="Proteomes" id="UP000001449">
    <property type="component" value="Chromosome 12"/>
</dbReference>
<dbReference type="Pfam" id="PF05050">
    <property type="entry name" value="Methyltransf_21"/>
    <property type="match status" value="1"/>
</dbReference>
<gene>
    <name evidence="3" type="ORF">THAPSDRAFT_8956</name>
</gene>